<evidence type="ECO:0000313" key="2">
    <source>
        <dbReference type="EMBL" id="CUA75255.1"/>
    </source>
</evidence>
<name>A0A0K6G9W5_9AGAM</name>
<organism evidence="2 3">
    <name type="scientific">Rhizoctonia solani</name>
    <dbReference type="NCBI Taxonomy" id="456999"/>
    <lineage>
        <taxon>Eukaryota</taxon>
        <taxon>Fungi</taxon>
        <taxon>Dikarya</taxon>
        <taxon>Basidiomycota</taxon>
        <taxon>Agaricomycotina</taxon>
        <taxon>Agaricomycetes</taxon>
        <taxon>Cantharellales</taxon>
        <taxon>Ceratobasidiaceae</taxon>
        <taxon>Rhizoctonia</taxon>
    </lineage>
</organism>
<reference evidence="2 3" key="1">
    <citation type="submission" date="2015-07" db="EMBL/GenBank/DDBJ databases">
        <authorList>
            <person name="Noorani M."/>
        </authorList>
    </citation>
    <scope>NUCLEOTIDE SEQUENCE [LARGE SCALE GENOMIC DNA]</scope>
    <source>
        <strain evidence="2">BBA 69670</strain>
    </source>
</reference>
<dbReference type="SUPFAM" id="SSF81901">
    <property type="entry name" value="HCP-like"/>
    <property type="match status" value="1"/>
</dbReference>
<dbReference type="InterPro" id="IPR024983">
    <property type="entry name" value="CHAT_dom"/>
</dbReference>
<protein>
    <submittedName>
        <fullName evidence="2">DNA repair protein RAD50</fullName>
    </submittedName>
</protein>
<feature type="domain" description="CHAT" evidence="1">
    <location>
        <begin position="762"/>
        <end position="1043"/>
    </location>
</feature>
<dbReference type="Proteomes" id="UP000044841">
    <property type="component" value="Unassembled WGS sequence"/>
</dbReference>
<keyword evidence="3" id="KW-1185">Reference proteome</keyword>
<sequence>MPEDSVLGENDSKSLKLFAEASELWLSFADSGNLNHLNSGIEYLIESISLLPDGDMRIPGRLDCLFSSYYARFGCLENLEDLDEAIEHGTRAYNLTAEGDPNLSTRLIHLYTTYQHRYNHQGDLGDLDKSIEYALQACSFTPEDNTNFPEISSDLGLGLLLRSRVLGDTEDLDKALNCFTRALAVTAQGDLSLPDRLSNLSTTYFDRHMSQGNLDDLNMSIKYATEAYALTSEGDPELSERLSSLCVSYGQRFQRVRELSDVDKAIDCGTRSCSLTPSGDSLLPTRLMYLGIAYHERFVYLGDPDDLNKSIEHKLHGYNVASADYPDLAQLLCSLGASYHKRFTSAEYPNVDDIDHAIQYQERAKSLIPKGHPDAHRWLSRLGSSYHTRASHSNNIDDLNKAIENSFQAHSLTPAGDPSLTWQLSNIGALSFAKFESLGGLDDLKNATEYHKLAYDAIPEQHPDLTLVLQYLGRCYERRFKLLRDESSLDSALEHFRRATHSVGYPSSRFETALDWARISAENSLSDHLQGYQAAIELIPEVIWVGTTVDNRYRTLGQLSNVAIEAASAAIASCQLDLALEWLEQGRSVVWNQSLLLRSPLDELRDSFPALADKLEKTRDELHYTSSRSRPGSQEAVLNVPTPEQVAQRHHQLAREYTNQIAHIRSLSGFSDFMKPRKAKDLIRAARVGPVVVINCHDSRCDALIIFPNSKVAHITLPPFTNKDARKLRSGLEGLLAGDHMRQRGVRTRQQSAKSQVSFKDVLVTLWTNLVKPILELLQFKAQTEINVLPRVTWCTTGELSFLPLHAAGDYDRPNACIFDYAISSYAPTLTALSNSVSGSCHQHSSLLAIGQEATPGHSWLPGTMKELAYIQKYMNTTIQHTQLVGRVATTGAVLEAMEQHDWVHLSCHANQNTKNPTESGFFLHDGTLDLTTIMRKSFRNKGLAFLSACQTARGDENLPEEAVHLASGLLNAGYTSVIASMWAVDDRDAPLVADKVYSQLLKDGKMNIQDAAKALHMAIIELREEIGVSKYSRWAQYIHFGS</sequence>
<dbReference type="EMBL" id="CYGV01001523">
    <property type="protein sequence ID" value="CUA75255.1"/>
    <property type="molecule type" value="Genomic_DNA"/>
</dbReference>
<proteinExistence type="predicted"/>
<dbReference type="Gene3D" id="1.25.40.10">
    <property type="entry name" value="Tetratricopeptide repeat domain"/>
    <property type="match status" value="2"/>
</dbReference>
<accession>A0A0K6G9W5</accession>
<evidence type="ECO:0000259" key="1">
    <source>
        <dbReference type="Pfam" id="PF12770"/>
    </source>
</evidence>
<evidence type="ECO:0000313" key="3">
    <source>
        <dbReference type="Proteomes" id="UP000044841"/>
    </source>
</evidence>
<dbReference type="InterPro" id="IPR011990">
    <property type="entry name" value="TPR-like_helical_dom_sf"/>
</dbReference>
<dbReference type="AlphaFoldDB" id="A0A0K6G9W5"/>
<gene>
    <name evidence="2" type="ORF">RSOLAG22IIIB_05790</name>
</gene>
<dbReference type="Pfam" id="PF12770">
    <property type="entry name" value="CHAT"/>
    <property type="match status" value="1"/>
</dbReference>